<gene>
    <name evidence="1" type="ORF">DFA_00410</name>
</gene>
<dbReference type="RefSeq" id="XP_004358399.1">
    <property type="nucleotide sequence ID" value="XM_004358342.1"/>
</dbReference>
<sequence>MQEAIGCHITFGELQVEIGRDARQKGHLGRSEISKSPVSLQDEHGYSFWKIIIHAFNIAQVDNSYQQDLDRIYQFINHHLSTPPKLPTSEFNNIALCIFLKRTLKVQEILAIQRFKVSIFADQTILLEELNQNCPLLFSSTLQQQDKIIIID</sequence>
<evidence type="ECO:0000313" key="1">
    <source>
        <dbReference type="EMBL" id="EGG20549.1"/>
    </source>
</evidence>
<name>F4PRQ0_CACFS</name>
<protein>
    <submittedName>
        <fullName evidence="1">Uncharacterized protein</fullName>
    </submittedName>
</protein>
<keyword evidence="2" id="KW-1185">Reference proteome</keyword>
<dbReference type="GeneID" id="14872772"/>
<dbReference type="EMBL" id="GL883010">
    <property type="protein sequence ID" value="EGG20549.1"/>
    <property type="molecule type" value="Genomic_DNA"/>
</dbReference>
<dbReference type="Proteomes" id="UP000007797">
    <property type="component" value="Unassembled WGS sequence"/>
</dbReference>
<evidence type="ECO:0000313" key="2">
    <source>
        <dbReference type="Proteomes" id="UP000007797"/>
    </source>
</evidence>
<proteinExistence type="predicted"/>
<dbReference type="AlphaFoldDB" id="F4PRQ0"/>
<reference evidence="2" key="1">
    <citation type="journal article" date="2011" name="Genome Res.">
        <title>Phylogeny-wide analysis of social amoeba genomes highlights ancient origins for complex intercellular communication.</title>
        <authorList>
            <person name="Heidel A.J."/>
            <person name="Lawal H.M."/>
            <person name="Felder M."/>
            <person name="Schilde C."/>
            <person name="Helps N.R."/>
            <person name="Tunggal B."/>
            <person name="Rivero F."/>
            <person name="John U."/>
            <person name="Schleicher M."/>
            <person name="Eichinger L."/>
            <person name="Platzer M."/>
            <person name="Noegel A.A."/>
            <person name="Schaap P."/>
            <person name="Gloeckner G."/>
        </authorList>
    </citation>
    <scope>NUCLEOTIDE SEQUENCE [LARGE SCALE GENOMIC DNA]</scope>
    <source>
        <strain evidence="2">SH3</strain>
    </source>
</reference>
<dbReference type="KEGG" id="dfa:DFA_00410"/>
<accession>F4PRQ0</accession>
<organism evidence="1 2">
    <name type="scientific">Cavenderia fasciculata</name>
    <name type="common">Slime mold</name>
    <name type="synonym">Dictyostelium fasciculatum</name>
    <dbReference type="NCBI Taxonomy" id="261658"/>
    <lineage>
        <taxon>Eukaryota</taxon>
        <taxon>Amoebozoa</taxon>
        <taxon>Evosea</taxon>
        <taxon>Eumycetozoa</taxon>
        <taxon>Dictyostelia</taxon>
        <taxon>Acytosteliales</taxon>
        <taxon>Cavenderiaceae</taxon>
        <taxon>Cavenderia</taxon>
    </lineage>
</organism>